<reference evidence="1" key="2">
    <citation type="journal article" date="2015" name="Data Brief">
        <title>Shoot transcriptome of the giant reed, Arundo donax.</title>
        <authorList>
            <person name="Barrero R.A."/>
            <person name="Guerrero F.D."/>
            <person name="Moolhuijzen P."/>
            <person name="Goolsby J.A."/>
            <person name="Tidwell J."/>
            <person name="Bellgard S.E."/>
            <person name="Bellgard M.I."/>
        </authorList>
    </citation>
    <scope>NUCLEOTIDE SEQUENCE</scope>
    <source>
        <tissue evidence="1">Shoot tissue taken approximately 20 cm above the soil surface</tissue>
    </source>
</reference>
<proteinExistence type="predicted"/>
<dbReference type="EMBL" id="GBRH01236415">
    <property type="protein sequence ID" value="JAD61480.1"/>
    <property type="molecule type" value="Transcribed_RNA"/>
</dbReference>
<dbReference type="AlphaFoldDB" id="A0A0A9BJS6"/>
<accession>A0A0A9BJS6</accession>
<sequence>MLQVRKRKKSPHKVMNHNCFAIKGLGDFNDL</sequence>
<reference evidence="1" key="1">
    <citation type="submission" date="2014-09" db="EMBL/GenBank/DDBJ databases">
        <authorList>
            <person name="Magalhaes I.L.F."/>
            <person name="Oliveira U."/>
            <person name="Santos F.R."/>
            <person name="Vidigal T.H.D.A."/>
            <person name="Brescovit A.D."/>
            <person name="Santos A.J."/>
        </authorList>
    </citation>
    <scope>NUCLEOTIDE SEQUENCE</scope>
    <source>
        <tissue evidence="1">Shoot tissue taken approximately 20 cm above the soil surface</tissue>
    </source>
</reference>
<name>A0A0A9BJS6_ARUDO</name>
<evidence type="ECO:0000313" key="1">
    <source>
        <dbReference type="EMBL" id="JAD61480.1"/>
    </source>
</evidence>
<organism evidence="1">
    <name type="scientific">Arundo donax</name>
    <name type="common">Giant reed</name>
    <name type="synonym">Donax arundinaceus</name>
    <dbReference type="NCBI Taxonomy" id="35708"/>
    <lineage>
        <taxon>Eukaryota</taxon>
        <taxon>Viridiplantae</taxon>
        <taxon>Streptophyta</taxon>
        <taxon>Embryophyta</taxon>
        <taxon>Tracheophyta</taxon>
        <taxon>Spermatophyta</taxon>
        <taxon>Magnoliopsida</taxon>
        <taxon>Liliopsida</taxon>
        <taxon>Poales</taxon>
        <taxon>Poaceae</taxon>
        <taxon>PACMAD clade</taxon>
        <taxon>Arundinoideae</taxon>
        <taxon>Arundineae</taxon>
        <taxon>Arundo</taxon>
    </lineage>
</organism>
<protein>
    <submittedName>
        <fullName evidence="1">Uncharacterized protein</fullName>
    </submittedName>
</protein>